<protein>
    <submittedName>
        <fullName evidence="5">Peptide chain release factor 1</fullName>
    </submittedName>
</protein>
<sequence length="225" mass="25795">MYIEIRGATGGDEAKNWGSDLLRMYYRYAIKNNWKADMVDEMTLRLSGYGIFELYKNESGVHRVQRVPTTEKRGRIHTSTATVAVLPEVKDTDIKINSQDVDIQFFRAGGHGGQNVNKVSTAVRLTHKPTGIVVTAREERFQEQNREIAMSILRSRLWERAELEKERTVAGYRSAIGRGMRSEKIRTYNFPQDRVTDHRIGKSWGNLSSIVEGNLEKVFELTKDL</sequence>
<dbReference type="Pfam" id="PF03462">
    <property type="entry name" value="PCRF"/>
    <property type="match status" value="1"/>
</dbReference>
<feature type="domain" description="Prokaryotic-type class I peptide chain release factors" evidence="4">
    <location>
        <begin position="107"/>
        <end position="123"/>
    </location>
</feature>
<organism evidence="5 6">
    <name type="scientific">Candidatus Woesebacteria bacterium GW2011_GWA1_38_8</name>
    <dbReference type="NCBI Taxonomy" id="1618547"/>
    <lineage>
        <taxon>Bacteria</taxon>
        <taxon>Candidatus Woeseibacteriota</taxon>
    </lineage>
</organism>
<evidence type="ECO:0000256" key="3">
    <source>
        <dbReference type="ARBA" id="ARBA00022917"/>
    </source>
</evidence>
<dbReference type="Proteomes" id="UP000034710">
    <property type="component" value="Unassembled WGS sequence"/>
</dbReference>
<dbReference type="Pfam" id="PF00472">
    <property type="entry name" value="RF-1"/>
    <property type="match status" value="1"/>
</dbReference>
<dbReference type="Gene3D" id="3.30.70.1660">
    <property type="match status" value="1"/>
</dbReference>
<evidence type="ECO:0000256" key="1">
    <source>
        <dbReference type="ARBA" id="ARBA00010835"/>
    </source>
</evidence>
<dbReference type="EMBL" id="LBVJ01000015">
    <property type="protein sequence ID" value="KKQ83831.1"/>
    <property type="molecule type" value="Genomic_DNA"/>
</dbReference>
<name>A0A0G0P3F4_9BACT</name>
<reference evidence="5 6" key="1">
    <citation type="journal article" date="2015" name="Nature">
        <title>rRNA introns, odd ribosomes, and small enigmatic genomes across a large radiation of phyla.</title>
        <authorList>
            <person name="Brown C.T."/>
            <person name="Hug L.A."/>
            <person name="Thomas B.C."/>
            <person name="Sharon I."/>
            <person name="Castelle C.J."/>
            <person name="Singh A."/>
            <person name="Wilkins M.J."/>
            <person name="Williams K.H."/>
            <person name="Banfield J.F."/>
        </authorList>
    </citation>
    <scope>NUCLEOTIDE SEQUENCE [LARGE SCALE GENOMIC DNA]</scope>
</reference>
<keyword evidence="3" id="KW-0648">Protein biosynthesis</keyword>
<evidence type="ECO:0000313" key="5">
    <source>
        <dbReference type="EMBL" id="KKQ83831.1"/>
    </source>
</evidence>
<evidence type="ECO:0000259" key="4">
    <source>
        <dbReference type="PROSITE" id="PS00745"/>
    </source>
</evidence>
<dbReference type="SUPFAM" id="SSF75620">
    <property type="entry name" value="Release factor"/>
    <property type="match status" value="1"/>
</dbReference>
<dbReference type="InterPro" id="IPR045853">
    <property type="entry name" value="Pep_chain_release_fac_I_sf"/>
</dbReference>
<comment type="similarity">
    <text evidence="1">Belongs to the prokaryotic/mitochondrial release factor family.</text>
</comment>
<dbReference type="PANTHER" id="PTHR43804:SF7">
    <property type="entry name" value="LD18447P"/>
    <property type="match status" value="1"/>
</dbReference>
<evidence type="ECO:0000256" key="2">
    <source>
        <dbReference type="ARBA" id="ARBA00022481"/>
    </source>
</evidence>
<dbReference type="Gene3D" id="3.30.160.20">
    <property type="match status" value="1"/>
</dbReference>
<dbReference type="PROSITE" id="PS00745">
    <property type="entry name" value="RF_PROK_I"/>
    <property type="match status" value="1"/>
</dbReference>
<dbReference type="InterPro" id="IPR050057">
    <property type="entry name" value="Prokaryotic/Mito_RF"/>
</dbReference>
<dbReference type="AlphaFoldDB" id="A0A0G0P3F4"/>
<dbReference type="GO" id="GO:0005737">
    <property type="term" value="C:cytoplasm"/>
    <property type="evidence" value="ECO:0007669"/>
    <property type="project" value="UniProtKB-ARBA"/>
</dbReference>
<comment type="caution">
    <text evidence="5">The sequence shown here is derived from an EMBL/GenBank/DDBJ whole genome shotgun (WGS) entry which is preliminary data.</text>
</comment>
<accession>A0A0G0P3F4</accession>
<dbReference type="GO" id="GO:0003747">
    <property type="term" value="F:translation release factor activity"/>
    <property type="evidence" value="ECO:0007669"/>
    <property type="project" value="InterPro"/>
</dbReference>
<proteinExistence type="inferred from homology"/>
<dbReference type="InterPro" id="IPR005139">
    <property type="entry name" value="PCRF"/>
</dbReference>
<gene>
    <name evidence="5" type="ORF">UT06_C0015G0011</name>
</gene>
<dbReference type="PATRIC" id="fig|1618547.3.peg.543"/>
<evidence type="ECO:0000313" key="6">
    <source>
        <dbReference type="Proteomes" id="UP000034710"/>
    </source>
</evidence>
<dbReference type="InterPro" id="IPR000352">
    <property type="entry name" value="Pep_chain_release_fac_I"/>
</dbReference>
<dbReference type="PANTHER" id="PTHR43804">
    <property type="entry name" value="LD18447P"/>
    <property type="match status" value="1"/>
</dbReference>
<keyword evidence="2" id="KW-0488">Methylation</keyword>